<organism evidence="2 3">
    <name type="scientific">Kordiimonas lipolytica</name>
    <dbReference type="NCBI Taxonomy" id="1662421"/>
    <lineage>
        <taxon>Bacteria</taxon>
        <taxon>Pseudomonadati</taxon>
        <taxon>Pseudomonadota</taxon>
        <taxon>Alphaproteobacteria</taxon>
        <taxon>Kordiimonadales</taxon>
        <taxon>Kordiimonadaceae</taxon>
        <taxon>Kordiimonas</taxon>
    </lineage>
</organism>
<feature type="compositionally biased region" description="Basic residues" evidence="1">
    <location>
        <begin position="57"/>
        <end position="74"/>
    </location>
</feature>
<keyword evidence="3" id="KW-1185">Reference proteome</keyword>
<gene>
    <name evidence="2" type="ORF">ACFO5Q_03170</name>
</gene>
<dbReference type="EMBL" id="JBHSCR010000001">
    <property type="protein sequence ID" value="MFC4346842.1"/>
    <property type="molecule type" value="Genomic_DNA"/>
</dbReference>
<evidence type="ECO:0000313" key="3">
    <source>
        <dbReference type="Proteomes" id="UP001595776"/>
    </source>
</evidence>
<dbReference type="RefSeq" id="WP_068147881.1">
    <property type="nucleotide sequence ID" value="NZ_JBHSCR010000001.1"/>
</dbReference>
<dbReference type="Pfam" id="PF11154">
    <property type="entry name" value="DUF2934"/>
    <property type="match status" value="1"/>
</dbReference>
<accession>A0ABV8U7G6</accession>
<comment type="caution">
    <text evidence="2">The sequence shown here is derived from an EMBL/GenBank/DDBJ whole genome shotgun (WGS) entry which is preliminary data.</text>
</comment>
<protein>
    <submittedName>
        <fullName evidence="2">DUF2934 domain-containing protein</fullName>
    </submittedName>
</protein>
<feature type="region of interest" description="Disordered" evidence="1">
    <location>
        <begin position="41"/>
        <end position="81"/>
    </location>
</feature>
<sequence length="81" mass="9041">MTIPPYEQIAKRSYLIWEEEGCPHGYDIDHWLQAESELKALFNPPPRAPGSSPEKRPKTKAAKAKRAAAPRKVKASQADVS</sequence>
<evidence type="ECO:0000256" key="1">
    <source>
        <dbReference type="SAM" id="MobiDB-lite"/>
    </source>
</evidence>
<dbReference type="InterPro" id="IPR021327">
    <property type="entry name" value="DUF2934"/>
</dbReference>
<name>A0ABV8U7G6_9PROT</name>
<dbReference type="Proteomes" id="UP001595776">
    <property type="component" value="Unassembled WGS sequence"/>
</dbReference>
<reference evidence="3" key="1">
    <citation type="journal article" date="2019" name="Int. J. Syst. Evol. Microbiol.">
        <title>The Global Catalogue of Microorganisms (GCM) 10K type strain sequencing project: providing services to taxonomists for standard genome sequencing and annotation.</title>
        <authorList>
            <consortium name="The Broad Institute Genomics Platform"/>
            <consortium name="The Broad Institute Genome Sequencing Center for Infectious Disease"/>
            <person name="Wu L."/>
            <person name="Ma J."/>
        </authorList>
    </citation>
    <scope>NUCLEOTIDE SEQUENCE [LARGE SCALE GENOMIC DNA]</scope>
    <source>
        <strain evidence="3">CGMCC 1.15304</strain>
    </source>
</reference>
<evidence type="ECO:0000313" key="2">
    <source>
        <dbReference type="EMBL" id="MFC4346842.1"/>
    </source>
</evidence>
<proteinExistence type="predicted"/>